<evidence type="ECO:0000256" key="1">
    <source>
        <dbReference type="SAM" id="MobiDB-lite"/>
    </source>
</evidence>
<proteinExistence type="predicted"/>
<reference evidence="2" key="1">
    <citation type="journal article" date="2022" name="bioRxiv">
        <title>Sequencing and chromosome-scale assembly of the giantPleurodeles waltlgenome.</title>
        <authorList>
            <person name="Brown T."/>
            <person name="Elewa A."/>
            <person name="Iarovenko S."/>
            <person name="Subramanian E."/>
            <person name="Araus A.J."/>
            <person name="Petzold A."/>
            <person name="Susuki M."/>
            <person name="Suzuki K.-i.T."/>
            <person name="Hayashi T."/>
            <person name="Toyoda A."/>
            <person name="Oliveira C."/>
            <person name="Osipova E."/>
            <person name="Leigh N.D."/>
            <person name="Simon A."/>
            <person name="Yun M.H."/>
        </authorList>
    </citation>
    <scope>NUCLEOTIDE SEQUENCE</scope>
    <source>
        <strain evidence="2">20211129_DDA</strain>
        <tissue evidence="2">Liver</tissue>
    </source>
</reference>
<name>A0AAV7W6P5_PLEWA</name>
<feature type="compositionally biased region" description="Basic residues" evidence="1">
    <location>
        <begin position="78"/>
        <end position="89"/>
    </location>
</feature>
<comment type="caution">
    <text evidence="2">The sequence shown here is derived from an EMBL/GenBank/DDBJ whole genome shotgun (WGS) entry which is preliminary data.</text>
</comment>
<feature type="compositionally biased region" description="Polar residues" evidence="1">
    <location>
        <begin position="160"/>
        <end position="169"/>
    </location>
</feature>
<accession>A0AAV7W6P5</accession>
<dbReference type="AlphaFoldDB" id="A0AAV7W6P5"/>
<organism evidence="2 3">
    <name type="scientific">Pleurodeles waltl</name>
    <name type="common">Iberian ribbed newt</name>
    <dbReference type="NCBI Taxonomy" id="8319"/>
    <lineage>
        <taxon>Eukaryota</taxon>
        <taxon>Metazoa</taxon>
        <taxon>Chordata</taxon>
        <taxon>Craniata</taxon>
        <taxon>Vertebrata</taxon>
        <taxon>Euteleostomi</taxon>
        <taxon>Amphibia</taxon>
        <taxon>Batrachia</taxon>
        <taxon>Caudata</taxon>
        <taxon>Salamandroidea</taxon>
        <taxon>Salamandridae</taxon>
        <taxon>Pleurodelinae</taxon>
        <taxon>Pleurodeles</taxon>
    </lineage>
</organism>
<keyword evidence="3" id="KW-1185">Reference proteome</keyword>
<evidence type="ECO:0000313" key="2">
    <source>
        <dbReference type="EMBL" id="KAJ1209572.1"/>
    </source>
</evidence>
<dbReference type="Proteomes" id="UP001066276">
    <property type="component" value="Chromosome 1_2"/>
</dbReference>
<feature type="compositionally biased region" description="Polar residues" evidence="1">
    <location>
        <begin position="50"/>
        <end position="65"/>
    </location>
</feature>
<protein>
    <submittedName>
        <fullName evidence="2">Uncharacterized protein</fullName>
    </submittedName>
</protein>
<sequence>MEDVGRDLWAGETAQHRPKKKDSWRPGPPPSRYAEVREEGEASRTEERTPQTYLSGGAATRNTCTRGRLLQAPGSGRAAHRRSSGRWRRGSPWEDDLDCRDRRWGSGAGPGVAGLVTRAARAPWPEGPTAECHRNWAPSRELSINLTGGERPLRAPAASKSRSADNAHQPTPAEESDGLTGVSADLSGVRRAAGKGKRNWNLLVIPVAPNEALRGIGQSLGPPPSA</sequence>
<dbReference type="EMBL" id="JANPWB010000002">
    <property type="protein sequence ID" value="KAJ1209572.1"/>
    <property type="molecule type" value="Genomic_DNA"/>
</dbReference>
<gene>
    <name evidence="2" type="ORF">NDU88_004946</name>
</gene>
<feature type="region of interest" description="Disordered" evidence="1">
    <location>
        <begin position="1"/>
        <end position="182"/>
    </location>
</feature>
<feature type="compositionally biased region" description="Basic and acidic residues" evidence="1">
    <location>
        <begin position="34"/>
        <end position="49"/>
    </location>
</feature>
<evidence type="ECO:0000313" key="3">
    <source>
        <dbReference type="Proteomes" id="UP001066276"/>
    </source>
</evidence>